<dbReference type="PROSITE" id="PS50994">
    <property type="entry name" value="INTEGRASE"/>
    <property type="match status" value="1"/>
</dbReference>
<dbReference type="InterPro" id="IPR043128">
    <property type="entry name" value="Rev_trsase/Diguanyl_cyclase"/>
</dbReference>
<feature type="non-terminal residue" evidence="6">
    <location>
        <position position="843"/>
    </location>
</feature>
<dbReference type="GO" id="GO:0003676">
    <property type="term" value="F:nucleic acid binding"/>
    <property type="evidence" value="ECO:0007669"/>
    <property type="project" value="InterPro"/>
</dbReference>
<evidence type="ECO:0000313" key="7">
    <source>
        <dbReference type="Proteomes" id="UP000478052"/>
    </source>
</evidence>
<dbReference type="InterPro" id="IPR043502">
    <property type="entry name" value="DNA/RNA_pol_sf"/>
</dbReference>
<dbReference type="Pfam" id="PF00078">
    <property type="entry name" value="RVT_1"/>
    <property type="match status" value="1"/>
</dbReference>
<dbReference type="InterPro" id="IPR050951">
    <property type="entry name" value="Retrovirus_Pol_polyprotein"/>
</dbReference>
<comment type="caution">
    <text evidence="6">The sequence shown here is derived from an EMBL/GenBank/DDBJ whole genome shotgun (WGS) entry which is preliminary data.</text>
</comment>
<dbReference type="GO" id="GO:0015074">
    <property type="term" value="P:DNA integration"/>
    <property type="evidence" value="ECO:0007669"/>
    <property type="project" value="InterPro"/>
</dbReference>
<dbReference type="EMBL" id="VUJU01011322">
    <property type="protein sequence ID" value="KAF0711268.1"/>
    <property type="molecule type" value="Genomic_DNA"/>
</dbReference>
<dbReference type="Pfam" id="PF17921">
    <property type="entry name" value="Integrase_H2C2"/>
    <property type="match status" value="1"/>
</dbReference>
<evidence type="ECO:0000259" key="5">
    <source>
        <dbReference type="PROSITE" id="PS50994"/>
    </source>
</evidence>
<dbReference type="Gene3D" id="3.10.10.10">
    <property type="entry name" value="HIV Type 1 Reverse Transcriptase, subunit A, domain 1"/>
    <property type="match status" value="1"/>
</dbReference>
<evidence type="ECO:0000256" key="2">
    <source>
        <dbReference type="ARBA" id="ARBA00023268"/>
    </source>
</evidence>
<evidence type="ECO:0000256" key="1">
    <source>
        <dbReference type="ARBA" id="ARBA00012493"/>
    </source>
</evidence>
<dbReference type="SUPFAM" id="SSF53098">
    <property type="entry name" value="Ribonuclease H-like"/>
    <property type="match status" value="1"/>
</dbReference>
<dbReference type="InterPro" id="IPR041577">
    <property type="entry name" value="RT_RNaseH_2"/>
</dbReference>
<dbReference type="InterPro" id="IPR041588">
    <property type="entry name" value="Integrase_H2C2"/>
</dbReference>
<dbReference type="Pfam" id="PF00665">
    <property type="entry name" value="rve"/>
    <property type="match status" value="1"/>
</dbReference>
<proteinExistence type="predicted"/>
<sequence>MSTDALAETYAADDNKIYVAQLEQQPPVKEPITVDDVVFDANVTEVQRESLVGLLNEYRDAFAKNIKELGCTNVITMDIAEIPDSSPVNLKPYRTSPSDRRLIADTIRDWKEAGIVSDSTSQYASPVLLVSKSSGEKRLCVDYRRLNQQTMNQPYPMPDVDSQLAALSHGVIFTVLDLSNGFLQVPLTPAAKDKTAFVTEETTAKFERMPFGLKGAPGIFQKMMGLVFENLKKDGVLSTYLDDIILPSENWESLMRDLRRVLSALRDANLTLKPSKCKFGARELDYLGFRVSEGTIKPGRKAHAIAKFPRPTDAHKVRRFLGLAGYFRRFIMRYAQIAAPLTQLTGNNVPFDWSQEQEEAFTTLREALCKEPVVSMYDPNAAVTQVHTDASSHALSGILLQGDTATSLHMVYAVSKRTTPAESKYHSSRLELYVIIRTLNRLRQFLLGVKFVVFTDCQALVYLNLHRTVKPQVARWYEVLHEFDFEIRYRPGTRMAHVDALSRATNDDTESRSFDAELTERLEVCVALTKEERVRFMQQADEQSRRLIELLEVNGKLTKQEKNEVENYELYSGVLYRRYKGRALLVIPRAMRKGVVIEAHDHGGHFAVDRTVERITTDYWFSCLRRYVRQHIAMCIDFLTHKRPSGKRPGMLHPIPPGRRPFQVIHVDHLGPFETSTANNKYLLVVADNLTKYVHLYPCGTTDAAGVVRLLKKFCDDRGIPERIVSDRGTCFTSRKFRQFCLDRGIAHTLNSTRHPQANGQVERANRTIIPLLSLSTTDQQRWDTKVKDVERMLNTAMNKTTSRTPYEVLHGYRPRFRSGVLSALSRTKNESTPPEDVQAEVR</sequence>
<dbReference type="OrthoDB" id="6627240at2759"/>
<evidence type="ECO:0000259" key="4">
    <source>
        <dbReference type="PROSITE" id="PS50878"/>
    </source>
</evidence>
<reference evidence="6 7" key="1">
    <citation type="submission" date="2019-08" db="EMBL/GenBank/DDBJ databases">
        <title>Whole genome of Aphis craccivora.</title>
        <authorList>
            <person name="Voronova N.V."/>
            <person name="Shulinski R.S."/>
            <person name="Bandarenka Y.V."/>
            <person name="Zhorov D.G."/>
            <person name="Warner D."/>
        </authorList>
    </citation>
    <scope>NUCLEOTIDE SEQUENCE [LARGE SCALE GENOMIC DNA]</scope>
    <source>
        <strain evidence="6">180601</strain>
        <tissue evidence="6">Whole Body</tissue>
    </source>
</reference>
<gene>
    <name evidence="6" type="ORF">FWK35_00035954</name>
</gene>
<dbReference type="InterPro" id="IPR001584">
    <property type="entry name" value="Integrase_cat-core"/>
</dbReference>
<dbReference type="GO" id="GO:0042575">
    <property type="term" value="C:DNA polymerase complex"/>
    <property type="evidence" value="ECO:0007669"/>
    <property type="project" value="UniProtKB-ARBA"/>
</dbReference>
<dbReference type="FunFam" id="3.30.70.270:FF:000023">
    <property type="entry name" value="Pol"/>
    <property type="match status" value="1"/>
</dbReference>
<name>A0A6G0VX49_APHCR</name>
<dbReference type="AlphaFoldDB" id="A0A6G0VX49"/>
<accession>A0A6G0VX49</accession>
<dbReference type="FunFam" id="3.30.420.10:FF:000032">
    <property type="entry name" value="Retrovirus-related Pol polyprotein from transposon 297-like Protein"/>
    <property type="match status" value="1"/>
</dbReference>
<dbReference type="GO" id="GO:0003964">
    <property type="term" value="F:RNA-directed DNA polymerase activity"/>
    <property type="evidence" value="ECO:0007669"/>
    <property type="project" value="UniProtKB-EC"/>
</dbReference>
<dbReference type="InterPro" id="IPR012337">
    <property type="entry name" value="RNaseH-like_sf"/>
</dbReference>
<dbReference type="InterPro" id="IPR036397">
    <property type="entry name" value="RNaseH_sf"/>
</dbReference>
<dbReference type="CDD" id="cd01647">
    <property type="entry name" value="RT_LTR"/>
    <property type="match status" value="1"/>
</dbReference>
<dbReference type="Proteomes" id="UP000478052">
    <property type="component" value="Unassembled WGS sequence"/>
</dbReference>
<protein>
    <recommendedName>
        <fullName evidence="1">RNA-directed DNA polymerase</fullName>
        <ecNumber evidence="1">2.7.7.49</ecNumber>
    </recommendedName>
</protein>
<dbReference type="PANTHER" id="PTHR37984:SF5">
    <property type="entry name" value="PROTEIN NYNRIN-LIKE"/>
    <property type="match status" value="1"/>
</dbReference>
<dbReference type="PANTHER" id="PTHR37984">
    <property type="entry name" value="PROTEIN CBG26694"/>
    <property type="match status" value="1"/>
</dbReference>
<dbReference type="Gene3D" id="1.10.340.70">
    <property type="match status" value="1"/>
</dbReference>
<dbReference type="PROSITE" id="PS50878">
    <property type="entry name" value="RT_POL"/>
    <property type="match status" value="1"/>
</dbReference>
<dbReference type="Gene3D" id="3.30.70.270">
    <property type="match status" value="2"/>
</dbReference>
<dbReference type="CDD" id="cd09274">
    <property type="entry name" value="RNase_HI_RT_Ty3"/>
    <property type="match status" value="1"/>
</dbReference>
<feature type="region of interest" description="Disordered" evidence="3">
    <location>
        <begin position="824"/>
        <end position="843"/>
    </location>
</feature>
<dbReference type="Pfam" id="PF17919">
    <property type="entry name" value="RT_RNaseH_2"/>
    <property type="match status" value="1"/>
</dbReference>
<dbReference type="EC" id="2.7.7.49" evidence="1"/>
<keyword evidence="2" id="KW-0511">Multifunctional enzyme</keyword>
<evidence type="ECO:0000313" key="6">
    <source>
        <dbReference type="EMBL" id="KAF0711268.1"/>
    </source>
</evidence>
<dbReference type="Gene3D" id="3.30.420.10">
    <property type="entry name" value="Ribonuclease H-like superfamily/Ribonuclease H"/>
    <property type="match status" value="1"/>
</dbReference>
<keyword evidence="7" id="KW-1185">Reference proteome</keyword>
<evidence type="ECO:0000256" key="3">
    <source>
        <dbReference type="SAM" id="MobiDB-lite"/>
    </source>
</evidence>
<feature type="domain" description="Integrase catalytic" evidence="5">
    <location>
        <begin position="657"/>
        <end position="814"/>
    </location>
</feature>
<dbReference type="InterPro" id="IPR000477">
    <property type="entry name" value="RT_dom"/>
</dbReference>
<organism evidence="6 7">
    <name type="scientific">Aphis craccivora</name>
    <name type="common">Cowpea aphid</name>
    <dbReference type="NCBI Taxonomy" id="307492"/>
    <lineage>
        <taxon>Eukaryota</taxon>
        <taxon>Metazoa</taxon>
        <taxon>Ecdysozoa</taxon>
        <taxon>Arthropoda</taxon>
        <taxon>Hexapoda</taxon>
        <taxon>Insecta</taxon>
        <taxon>Pterygota</taxon>
        <taxon>Neoptera</taxon>
        <taxon>Paraneoptera</taxon>
        <taxon>Hemiptera</taxon>
        <taxon>Sternorrhyncha</taxon>
        <taxon>Aphidomorpha</taxon>
        <taxon>Aphidoidea</taxon>
        <taxon>Aphididae</taxon>
        <taxon>Aphidini</taxon>
        <taxon>Aphis</taxon>
        <taxon>Aphis</taxon>
    </lineage>
</organism>
<dbReference type="SUPFAM" id="SSF56672">
    <property type="entry name" value="DNA/RNA polymerases"/>
    <property type="match status" value="1"/>
</dbReference>
<feature type="domain" description="Reverse transcriptase" evidence="4">
    <location>
        <begin position="111"/>
        <end position="291"/>
    </location>
</feature>